<evidence type="ECO:0000256" key="2">
    <source>
        <dbReference type="ARBA" id="ARBA00023125"/>
    </source>
</evidence>
<dbReference type="Proteomes" id="UP000270927">
    <property type="component" value="Unassembled WGS sequence"/>
</dbReference>
<dbReference type="Gene3D" id="3.10.450.700">
    <property type="match status" value="1"/>
</dbReference>
<dbReference type="InterPro" id="IPR006628">
    <property type="entry name" value="PUR-bd_fam"/>
</dbReference>
<dbReference type="RefSeq" id="WP_123662984.1">
    <property type="nucleotide sequence ID" value="NZ_RARA01000024.1"/>
</dbReference>
<evidence type="ECO:0000313" key="4">
    <source>
        <dbReference type="Proteomes" id="UP000270927"/>
    </source>
</evidence>
<keyword evidence="2" id="KW-0238">DNA-binding</keyword>
<evidence type="ECO:0000313" key="3">
    <source>
        <dbReference type="EMBL" id="ROT47400.1"/>
    </source>
</evidence>
<organism evidence="3 4">
    <name type="scientific">Candidatus Cardinium hertigii</name>
    <dbReference type="NCBI Taxonomy" id="247481"/>
    <lineage>
        <taxon>Bacteria</taxon>
        <taxon>Pseudomonadati</taxon>
        <taxon>Bacteroidota</taxon>
        <taxon>Cytophagia</taxon>
        <taxon>Cytophagales</taxon>
        <taxon>Amoebophilaceae</taxon>
        <taxon>Candidatus Cardinium</taxon>
    </lineage>
</organism>
<keyword evidence="4" id="KW-1185">Reference proteome</keyword>
<dbReference type="AlphaFoldDB" id="A0A3N2QC82"/>
<dbReference type="OrthoDB" id="765973at2"/>
<comment type="similarity">
    <text evidence="1">Belongs to the PUR DNA-binding protein family.</text>
</comment>
<comment type="caution">
    <text evidence="3">The sequence shown here is derived from an EMBL/GenBank/DDBJ whole genome shotgun (WGS) entry which is preliminary data.</text>
</comment>
<gene>
    <name evidence="3" type="ORF">EDM02_03130</name>
</gene>
<dbReference type="EMBL" id="RARA01000024">
    <property type="protein sequence ID" value="ROT47400.1"/>
    <property type="molecule type" value="Genomic_DNA"/>
</dbReference>
<proteinExistence type="inferred from homology"/>
<accession>A0A3N2QC82</accession>
<dbReference type="GO" id="GO:0032422">
    <property type="term" value="F:purine-rich negative regulatory element binding"/>
    <property type="evidence" value="ECO:0007669"/>
    <property type="project" value="InterPro"/>
</dbReference>
<dbReference type="SMART" id="SM00712">
    <property type="entry name" value="PUR"/>
    <property type="match status" value="1"/>
</dbReference>
<dbReference type="Pfam" id="PF11680">
    <property type="entry name" value="DUF3276"/>
    <property type="match status" value="1"/>
</dbReference>
<sequence length="101" mass="12033">MELNTGLDEVYSKRVNAGKRVYFFDIKSTRGGDYYLTITESKKKTEEDGKFYEKHKIFLYKEDVNKFVHALNEVVYYLKTVLMADYAFDQFDRNIEDTQSK</sequence>
<dbReference type="GO" id="GO:0000977">
    <property type="term" value="F:RNA polymerase II transcription regulatory region sequence-specific DNA binding"/>
    <property type="evidence" value="ECO:0007669"/>
    <property type="project" value="InterPro"/>
</dbReference>
<evidence type="ECO:0000256" key="1">
    <source>
        <dbReference type="ARBA" id="ARBA00009251"/>
    </source>
</evidence>
<name>A0A3N2QC82_9BACT</name>
<reference evidence="3 4" key="1">
    <citation type="submission" date="2018-09" db="EMBL/GenBank/DDBJ databases">
        <title>Comparative Genomics of Wolbachia-Cardinium Dual Endosymbiosis in a Plant-Parasitic Nematode.</title>
        <authorList>
            <person name="Brown A.M.V."/>
            <person name="Wasala S.K."/>
            <person name="Howe D.K."/>
            <person name="Peetz A.B."/>
            <person name="Zasada I.A."/>
            <person name="Denver D.R."/>
        </authorList>
    </citation>
    <scope>NUCLEOTIDE SEQUENCE [LARGE SCALE GENOMIC DNA]</scope>
    <source>
        <strain evidence="3 4">Pp_1</strain>
    </source>
</reference>
<protein>
    <submittedName>
        <fullName evidence="3">DUF3276 family protein</fullName>
    </submittedName>
</protein>